<dbReference type="InterPro" id="IPR021886">
    <property type="entry name" value="MgsA_C"/>
</dbReference>
<dbReference type="CDD" id="cd18139">
    <property type="entry name" value="HLD_clamp_RarA"/>
    <property type="match status" value="1"/>
</dbReference>
<dbReference type="GO" id="GO:0008047">
    <property type="term" value="F:enzyme activator activity"/>
    <property type="evidence" value="ECO:0007669"/>
    <property type="project" value="TreeGrafter"/>
</dbReference>
<evidence type="ECO:0000313" key="6">
    <source>
        <dbReference type="EMBL" id="PKZ28683.1"/>
    </source>
</evidence>
<dbReference type="InterPro" id="IPR032423">
    <property type="entry name" value="AAA_assoc_2"/>
</dbReference>
<dbReference type="PANTHER" id="PTHR13779:SF7">
    <property type="entry name" value="ATPASE WRNIP1"/>
    <property type="match status" value="1"/>
</dbReference>
<protein>
    <recommendedName>
        <fullName evidence="2">Replication-associated recombination protein A</fullName>
    </recommendedName>
</protein>
<dbReference type="Pfam" id="PF05496">
    <property type="entry name" value="RuvB_N"/>
    <property type="match status" value="1"/>
</dbReference>
<organism evidence="6 7">
    <name type="scientific">Campylobacter ureolyticus</name>
    <dbReference type="NCBI Taxonomy" id="827"/>
    <lineage>
        <taxon>Bacteria</taxon>
        <taxon>Pseudomonadati</taxon>
        <taxon>Campylobacterota</taxon>
        <taxon>Epsilonproteobacteria</taxon>
        <taxon>Campylobacterales</taxon>
        <taxon>Campylobacteraceae</taxon>
        <taxon>Campylobacter</taxon>
    </lineage>
</organism>
<evidence type="ECO:0000256" key="2">
    <source>
        <dbReference type="ARBA" id="ARBA00020776"/>
    </source>
</evidence>
<dbReference type="RefSeq" id="WP_101637676.1">
    <property type="nucleotide sequence ID" value="NZ_PKHU01000008.1"/>
</dbReference>
<dbReference type="FunFam" id="1.20.272.10:FF:000001">
    <property type="entry name" value="Putative AAA family ATPase"/>
    <property type="match status" value="1"/>
</dbReference>
<evidence type="ECO:0000313" key="7">
    <source>
        <dbReference type="Proteomes" id="UP000234639"/>
    </source>
</evidence>
<comment type="function">
    <text evidence="1">DNA-dependent ATPase that plays important roles in cellular responses to stalled DNA replication processes.</text>
</comment>
<dbReference type="InterPro" id="IPR051314">
    <property type="entry name" value="AAA_ATPase_RarA/MGS1/WRNIP1"/>
</dbReference>
<comment type="caution">
    <text evidence="6">The sequence shown here is derived from an EMBL/GenBank/DDBJ whole genome shotgun (WGS) entry which is preliminary data.</text>
</comment>
<dbReference type="InterPro" id="IPR003593">
    <property type="entry name" value="AAA+_ATPase"/>
</dbReference>
<dbReference type="GO" id="GO:0005524">
    <property type="term" value="F:ATP binding"/>
    <property type="evidence" value="ECO:0007669"/>
    <property type="project" value="UniProtKB-KW"/>
</dbReference>
<evidence type="ECO:0000256" key="1">
    <source>
        <dbReference type="ARBA" id="ARBA00002393"/>
    </source>
</evidence>
<feature type="domain" description="AAA+ ATPase" evidence="5">
    <location>
        <begin position="36"/>
        <end position="149"/>
    </location>
</feature>
<dbReference type="Gene3D" id="1.20.272.10">
    <property type="match status" value="1"/>
</dbReference>
<evidence type="ECO:0000256" key="3">
    <source>
        <dbReference type="ARBA" id="ARBA00022741"/>
    </source>
</evidence>
<keyword evidence="4" id="KW-0067">ATP-binding</keyword>
<dbReference type="PANTHER" id="PTHR13779">
    <property type="entry name" value="WERNER HELICASE-INTERACTING PROTEIN 1 FAMILY MEMBER"/>
    <property type="match status" value="1"/>
</dbReference>
<dbReference type="SUPFAM" id="SSF48019">
    <property type="entry name" value="post-AAA+ oligomerization domain-like"/>
    <property type="match status" value="1"/>
</dbReference>
<dbReference type="Gene3D" id="3.40.50.300">
    <property type="entry name" value="P-loop containing nucleotide triphosphate hydrolases"/>
    <property type="match status" value="1"/>
</dbReference>
<evidence type="ECO:0000256" key="4">
    <source>
        <dbReference type="ARBA" id="ARBA00022840"/>
    </source>
</evidence>
<dbReference type="Proteomes" id="UP000234639">
    <property type="component" value="Unassembled WGS sequence"/>
</dbReference>
<dbReference type="GO" id="GO:0006261">
    <property type="term" value="P:DNA-templated DNA replication"/>
    <property type="evidence" value="ECO:0007669"/>
    <property type="project" value="TreeGrafter"/>
</dbReference>
<dbReference type="GO" id="GO:0009378">
    <property type="term" value="F:four-way junction helicase activity"/>
    <property type="evidence" value="ECO:0007669"/>
    <property type="project" value="InterPro"/>
</dbReference>
<accession>A0A2I1N8H5</accession>
<dbReference type="GO" id="GO:0000731">
    <property type="term" value="P:DNA synthesis involved in DNA repair"/>
    <property type="evidence" value="ECO:0007669"/>
    <property type="project" value="TreeGrafter"/>
</dbReference>
<dbReference type="CDD" id="cd00009">
    <property type="entry name" value="AAA"/>
    <property type="match status" value="1"/>
</dbReference>
<dbReference type="SMART" id="SM00382">
    <property type="entry name" value="AAA"/>
    <property type="match status" value="1"/>
</dbReference>
<name>A0A2I1N8H5_9BACT</name>
<sequence length="398" mass="44516">MNLALDFRPKNIDEICGQKHIIAKDKALYVLIKSGKIPHIMLFGPAGSGKTTLAKVIANELDTSFYELDGSSLKVEDIRKILNSHKNSLIKPVIFIDEVHRLSKTQQEILLIPMENNEATIIGASTENPYFVLSSGIRSRSMLFEFKPLTSSDLDELLQRVQNKLKFSIENDAKTYLLNSSGGDARAMLNLLDFALEISKNISLKTLKELRAFPLKDGVSSDDTHYNLASALIKSLRGSDIDASIYYLARLIDGGESADFIARRLVIFASEDISNANPSALNLAINTLLAVSKIGYPEARIILSQCVVYLASSPKSNSSYKAINEALKYIKNNPKLNVPRYLINTDPAIKNYLYPHDFGGFVDQDYLEIPLKFYFSNDIGFEKTLNLWHKKVTKKLND</sequence>
<evidence type="ECO:0000259" key="5">
    <source>
        <dbReference type="SMART" id="SM00382"/>
    </source>
</evidence>
<proteinExistence type="predicted"/>
<dbReference type="InterPro" id="IPR008921">
    <property type="entry name" value="DNA_pol3_clamp-load_cplx_C"/>
</dbReference>
<gene>
    <name evidence="6" type="ORF">CYJ41_07780</name>
</gene>
<dbReference type="SUPFAM" id="SSF52540">
    <property type="entry name" value="P-loop containing nucleoside triphosphate hydrolases"/>
    <property type="match status" value="1"/>
</dbReference>
<dbReference type="GO" id="GO:0017116">
    <property type="term" value="F:single-stranded DNA helicase activity"/>
    <property type="evidence" value="ECO:0007669"/>
    <property type="project" value="TreeGrafter"/>
</dbReference>
<dbReference type="GO" id="GO:0006310">
    <property type="term" value="P:DNA recombination"/>
    <property type="evidence" value="ECO:0007669"/>
    <property type="project" value="InterPro"/>
</dbReference>
<dbReference type="GO" id="GO:0003677">
    <property type="term" value="F:DNA binding"/>
    <property type="evidence" value="ECO:0007669"/>
    <property type="project" value="InterPro"/>
</dbReference>
<dbReference type="Pfam" id="PF12002">
    <property type="entry name" value="MgsA_C"/>
    <property type="match status" value="1"/>
</dbReference>
<dbReference type="AlphaFoldDB" id="A0A2I1N8H5"/>
<dbReference type="InterPro" id="IPR027417">
    <property type="entry name" value="P-loop_NTPase"/>
</dbReference>
<keyword evidence="3" id="KW-0547">Nucleotide-binding</keyword>
<dbReference type="Pfam" id="PF16193">
    <property type="entry name" value="AAA_assoc_2"/>
    <property type="match status" value="1"/>
</dbReference>
<dbReference type="Gene3D" id="1.10.8.60">
    <property type="match status" value="1"/>
</dbReference>
<dbReference type="InterPro" id="IPR008824">
    <property type="entry name" value="RuvB-like_N"/>
</dbReference>
<dbReference type="EMBL" id="PKHU01000008">
    <property type="protein sequence ID" value="PKZ28683.1"/>
    <property type="molecule type" value="Genomic_DNA"/>
</dbReference>
<dbReference type="Gene3D" id="1.10.3710.10">
    <property type="entry name" value="DNA polymerase III clamp loader subunits, C-terminal domain"/>
    <property type="match status" value="1"/>
</dbReference>
<reference evidence="6 7" key="1">
    <citation type="submission" date="2017-12" db="EMBL/GenBank/DDBJ databases">
        <title>Phylogenetic diversity of female urinary microbiome.</title>
        <authorList>
            <person name="Thomas-White K."/>
            <person name="Wolfe A.J."/>
        </authorList>
    </citation>
    <scope>NUCLEOTIDE SEQUENCE [LARGE SCALE GENOMIC DNA]</scope>
    <source>
        <strain evidence="6 7">UMB0112</strain>
    </source>
</reference>